<dbReference type="GO" id="GO:0036498">
    <property type="term" value="P:IRE1-mediated unfolded protein response"/>
    <property type="evidence" value="ECO:0007669"/>
    <property type="project" value="TreeGrafter"/>
</dbReference>
<dbReference type="GeneID" id="117554734"/>
<accession>A0A6P8WCD5</accession>
<dbReference type="GO" id="GO:0004674">
    <property type="term" value="F:protein serine/threonine kinase activity"/>
    <property type="evidence" value="ECO:0007669"/>
    <property type="project" value="InterPro"/>
</dbReference>
<keyword evidence="3" id="KW-1185">Reference proteome</keyword>
<dbReference type="GO" id="GO:0005524">
    <property type="term" value="F:ATP binding"/>
    <property type="evidence" value="ECO:0007669"/>
    <property type="project" value="InterPro"/>
</dbReference>
<evidence type="ECO:0000256" key="1">
    <source>
        <dbReference type="SAM" id="MobiDB-lite"/>
    </source>
</evidence>
<dbReference type="InParanoid" id="A0A6P8WCD5"/>
<dbReference type="GO" id="GO:0070059">
    <property type="term" value="P:intrinsic apoptotic signaling pathway in response to endoplasmic reticulum stress"/>
    <property type="evidence" value="ECO:0007669"/>
    <property type="project" value="TreeGrafter"/>
</dbReference>
<dbReference type="Pfam" id="PF00069">
    <property type="entry name" value="Pkinase"/>
    <property type="match status" value="1"/>
</dbReference>
<dbReference type="PROSITE" id="PS50011">
    <property type="entry name" value="PROTEIN_KINASE_DOM"/>
    <property type="match status" value="1"/>
</dbReference>
<dbReference type="RefSeq" id="XP_034085147.1">
    <property type="nucleotide sequence ID" value="XM_034229256.1"/>
</dbReference>
<dbReference type="InterPro" id="IPR038357">
    <property type="entry name" value="KEN_sf"/>
</dbReference>
<gene>
    <name evidence="4" type="primary">LOC117554734</name>
</gene>
<reference evidence="4" key="1">
    <citation type="submission" date="2025-08" db="UniProtKB">
        <authorList>
            <consortium name="RefSeq"/>
        </authorList>
    </citation>
    <scope>IDENTIFICATION</scope>
</reference>
<sequence>MEQASAKITLLLGQLCSQEQTDYKGILEELVMITRRTRGTTDWDPKCNEEVRKTIAPFDFDFRIFFLIYNYHIIFKIVHSVAHAGYILGMKILKNLEESYVKPKWHPISRKWNKKYQKLTEGKLTRIGNGSMKYVNKDEFRISMVNIGTEVFLGLRDDGTEIAIKKMPRCNFEVLKNEIGFLRLPELDHRSIVRYMGFAEDENFGYLGLQLCEYTLEEYIKTHDDDMQRKTIVRQVLKGLRVLHCQDHPILHRDLKPQNVLIDVKGRARLADFGISRRLPKDQTTYRTGKDGTRRWMAKETLSEKDETKIPYKSSSDIQVAGMLIYYILSGRHHPFGEESFEFEYNIVKGIYTLDHVQDVLAKDLIKWMIDAEPEKRPKVEECLNHAFLWKHSRKVKYLMTIGNCNDEVARYKDADQEFISSLDKCAGDGAFNGWKHTVTMSRTWILKGKGLKFTSPQELLDKMDGKKKCYPENTLGLLRFIRNLHEHYPKEAAEMDLLMMFPNLMEYVYIFARSKGWNNEPPLKEICEEEVSQIDGITTIVAPTPKNSEEDIPLSVQESPRISTRPTANDGYAECT</sequence>
<dbReference type="InterPro" id="IPR008271">
    <property type="entry name" value="Ser/Thr_kinase_AS"/>
</dbReference>
<dbReference type="Gene3D" id="1.20.1440.180">
    <property type="entry name" value="KEN domain"/>
    <property type="match status" value="1"/>
</dbReference>
<evidence type="ECO:0000259" key="2">
    <source>
        <dbReference type="PROSITE" id="PS50011"/>
    </source>
</evidence>
<dbReference type="OrthoDB" id="63989at2759"/>
<dbReference type="GO" id="GO:0051082">
    <property type="term" value="F:unfolded protein binding"/>
    <property type="evidence" value="ECO:0007669"/>
    <property type="project" value="TreeGrafter"/>
</dbReference>
<evidence type="ECO:0000313" key="3">
    <source>
        <dbReference type="Proteomes" id="UP000515161"/>
    </source>
</evidence>
<protein>
    <submittedName>
        <fullName evidence="4">Serine/threonine-protein kinase/endoribonuclease IRE1-like isoform X1</fullName>
    </submittedName>
</protein>
<feature type="region of interest" description="Disordered" evidence="1">
    <location>
        <begin position="544"/>
        <end position="577"/>
    </location>
</feature>
<proteinExistence type="predicted"/>
<dbReference type="SMART" id="SM00220">
    <property type="entry name" value="S_TKc"/>
    <property type="match status" value="1"/>
</dbReference>
<dbReference type="PANTHER" id="PTHR13954:SF28">
    <property type="match status" value="1"/>
</dbReference>
<dbReference type="InterPro" id="IPR011009">
    <property type="entry name" value="Kinase-like_dom_sf"/>
</dbReference>
<dbReference type="GO" id="GO:1990604">
    <property type="term" value="C:IRE1-TRAF2-ASK1 complex"/>
    <property type="evidence" value="ECO:0007669"/>
    <property type="project" value="TreeGrafter"/>
</dbReference>
<dbReference type="SUPFAM" id="SSF56112">
    <property type="entry name" value="Protein kinase-like (PK-like)"/>
    <property type="match status" value="1"/>
</dbReference>
<dbReference type="Gene3D" id="1.10.510.10">
    <property type="entry name" value="Transferase(Phosphotransferase) domain 1"/>
    <property type="match status" value="1"/>
</dbReference>
<dbReference type="PANTHER" id="PTHR13954">
    <property type="entry name" value="IRE1-RELATED"/>
    <property type="match status" value="1"/>
</dbReference>
<evidence type="ECO:0000313" key="4">
    <source>
        <dbReference type="RefSeq" id="XP_034085147.1"/>
    </source>
</evidence>
<dbReference type="AlphaFoldDB" id="A0A6P8WCD5"/>
<feature type="compositionally biased region" description="Polar residues" evidence="1">
    <location>
        <begin position="557"/>
        <end position="568"/>
    </location>
</feature>
<name>A0A6P8WCD5_GYMAC</name>
<dbReference type="GO" id="GO:0004521">
    <property type="term" value="F:RNA endonuclease activity"/>
    <property type="evidence" value="ECO:0007669"/>
    <property type="project" value="InterPro"/>
</dbReference>
<dbReference type="PROSITE" id="PS00108">
    <property type="entry name" value="PROTEIN_KINASE_ST"/>
    <property type="match status" value="1"/>
</dbReference>
<feature type="domain" description="Protein kinase" evidence="2">
    <location>
        <begin position="121"/>
        <end position="389"/>
    </location>
</feature>
<dbReference type="Proteomes" id="UP000515161">
    <property type="component" value="Unplaced"/>
</dbReference>
<dbReference type="KEGG" id="gacu:117554734"/>
<organism evidence="3 4">
    <name type="scientific">Gymnodraco acuticeps</name>
    <name type="common">Antarctic dragonfish</name>
    <dbReference type="NCBI Taxonomy" id="8218"/>
    <lineage>
        <taxon>Eukaryota</taxon>
        <taxon>Metazoa</taxon>
        <taxon>Chordata</taxon>
        <taxon>Craniata</taxon>
        <taxon>Vertebrata</taxon>
        <taxon>Euteleostomi</taxon>
        <taxon>Actinopterygii</taxon>
        <taxon>Neopterygii</taxon>
        <taxon>Teleostei</taxon>
        <taxon>Neoteleostei</taxon>
        <taxon>Acanthomorphata</taxon>
        <taxon>Eupercaria</taxon>
        <taxon>Perciformes</taxon>
        <taxon>Notothenioidei</taxon>
        <taxon>Bathydraconidae</taxon>
        <taxon>Gymnodraco</taxon>
    </lineage>
</organism>
<dbReference type="InterPro" id="IPR000719">
    <property type="entry name" value="Prot_kinase_dom"/>
</dbReference>
<dbReference type="InterPro" id="IPR045133">
    <property type="entry name" value="IRE1/2-like"/>
</dbReference>